<proteinExistence type="predicted"/>
<evidence type="ECO:0000259" key="2">
    <source>
        <dbReference type="Pfam" id="PF09917"/>
    </source>
</evidence>
<dbReference type="Gene3D" id="2.40.128.520">
    <property type="match status" value="1"/>
</dbReference>
<evidence type="ECO:0000313" key="3">
    <source>
        <dbReference type="EMBL" id="MXV49979.1"/>
    </source>
</evidence>
<dbReference type="Pfam" id="PF09917">
    <property type="entry name" value="DUF2147"/>
    <property type="match status" value="1"/>
</dbReference>
<keyword evidence="4" id="KW-1185">Reference proteome</keyword>
<dbReference type="PANTHER" id="PTHR36919:SF2">
    <property type="entry name" value="BLL6627 PROTEIN"/>
    <property type="match status" value="1"/>
</dbReference>
<dbReference type="InterPro" id="IPR019223">
    <property type="entry name" value="DUF2147"/>
</dbReference>
<organism evidence="3 4">
    <name type="scientific">Hufsiella arboris</name>
    <dbReference type="NCBI Taxonomy" id="2695275"/>
    <lineage>
        <taxon>Bacteria</taxon>
        <taxon>Pseudomonadati</taxon>
        <taxon>Bacteroidota</taxon>
        <taxon>Sphingobacteriia</taxon>
        <taxon>Sphingobacteriales</taxon>
        <taxon>Sphingobacteriaceae</taxon>
        <taxon>Hufsiella</taxon>
    </lineage>
</organism>
<dbReference type="EMBL" id="WVHT01000001">
    <property type="protein sequence ID" value="MXV49979.1"/>
    <property type="molecule type" value="Genomic_DNA"/>
</dbReference>
<feature type="domain" description="DUF2147" evidence="2">
    <location>
        <begin position="32"/>
        <end position="152"/>
    </location>
</feature>
<evidence type="ECO:0000313" key="4">
    <source>
        <dbReference type="Proteomes" id="UP000466586"/>
    </source>
</evidence>
<protein>
    <submittedName>
        <fullName evidence="3">DUF2147 domain-containing protein</fullName>
    </submittedName>
</protein>
<dbReference type="Proteomes" id="UP000466586">
    <property type="component" value="Unassembled WGS sequence"/>
</dbReference>
<feature type="signal peptide" evidence="1">
    <location>
        <begin position="1"/>
        <end position="21"/>
    </location>
</feature>
<dbReference type="PANTHER" id="PTHR36919">
    <property type="entry name" value="BLR1215 PROTEIN"/>
    <property type="match status" value="1"/>
</dbReference>
<accession>A0A7K1Y778</accession>
<dbReference type="AlphaFoldDB" id="A0A7K1Y778"/>
<comment type="caution">
    <text evidence="3">The sequence shown here is derived from an EMBL/GenBank/DDBJ whole genome shotgun (WGS) entry which is preliminary data.</text>
</comment>
<name>A0A7K1Y778_9SPHI</name>
<reference evidence="3 4" key="1">
    <citation type="submission" date="2019-11" db="EMBL/GenBank/DDBJ databases">
        <title>Pedobacter sp. HMF7647 Genome sequencing and assembly.</title>
        <authorList>
            <person name="Kang H."/>
            <person name="Kim H."/>
            <person name="Joh K."/>
        </authorList>
    </citation>
    <scope>NUCLEOTIDE SEQUENCE [LARGE SCALE GENOMIC DNA]</scope>
    <source>
        <strain evidence="3 4">HMF7647</strain>
    </source>
</reference>
<keyword evidence="1" id="KW-0732">Signal</keyword>
<sequence>MTSAISLTFILSLLSINLSLAQKTSGEDRILGRWISEKKNLIVQVYKDPQDDEYKAKIVWFDDRDDPSRPMNTRLDDQNPDPKLRKRRIAGMQVLRNLKYDPEGNIWDDGLIYDAISGREWSSYAYFTDKGILKVKGYWHFKFIGQSIAFSRYTSPDLPDFANK</sequence>
<feature type="chain" id="PRO_5029638441" evidence="1">
    <location>
        <begin position="22"/>
        <end position="164"/>
    </location>
</feature>
<evidence type="ECO:0000256" key="1">
    <source>
        <dbReference type="SAM" id="SignalP"/>
    </source>
</evidence>
<dbReference type="RefSeq" id="WP_160843137.1">
    <property type="nucleotide sequence ID" value="NZ_WVHT01000001.1"/>
</dbReference>
<gene>
    <name evidence="3" type="ORF">GS399_03270</name>
</gene>